<name>A0A5C6FQH7_9PLAN</name>
<dbReference type="Gene3D" id="2.160.20.10">
    <property type="entry name" value="Single-stranded right-handed beta-helix, Pectin lyase-like"/>
    <property type="match status" value="1"/>
</dbReference>
<dbReference type="SUPFAM" id="SSF51126">
    <property type="entry name" value="Pectin lyase-like"/>
    <property type="match status" value="2"/>
</dbReference>
<dbReference type="SMART" id="SM00710">
    <property type="entry name" value="PbH1"/>
    <property type="match status" value="8"/>
</dbReference>
<dbReference type="RefSeq" id="WP_146410303.1">
    <property type="nucleotide sequence ID" value="NZ_SJPZ01000001.1"/>
</dbReference>
<protein>
    <submittedName>
        <fullName evidence="3">Pectate lyase superfamily protein</fullName>
    </submittedName>
</protein>
<feature type="chain" id="PRO_5022773739" evidence="1">
    <location>
        <begin position="25"/>
        <end position="482"/>
    </location>
</feature>
<keyword evidence="3" id="KW-0456">Lyase</keyword>
<feature type="signal peptide" evidence="1">
    <location>
        <begin position="1"/>
        <end position="24"/>
    </location>
</feature>
<dbReference type="InterPro" id="IPR011050">
    <property type="entry name" value="Pectin_lyase_fold/virulence"/>
</dbReference>
<dbReference type="Pfam" id="PF13229">
    <property type="entry name" value="Beta_helix"/>
    <property type="match status" value="1"/>
</dbReference>
<organism evidence="3 4">
    <name type="scientific">Crateriforma conspicua</name>
    <dbReference type="NCBI Taxonomy" id="2527996"/>
    <lineage>
        <taxon>Bacteria</taxon>
        <taxon>Pseudomonadati</taxon>
        <taxon>Planctomycetota</taxon>
        <taxon>Planctomycetia</taxon>
        <taxon>Planctomycetales</taxon>
        <taxon>Planctomycetaceae</taxon>
        <taxon>Crateriforma</taxon>
    </lineage>
</organism>
<feature type="domain" description="Right handed beta helix" evidence="2">
    <location>
        <begin position="139"/>
        <end position="248"/>
    </location>
</feature>
<evidence type="ECO:0000313" key="3">
    <source>
        <dbReference type="EMBL" id="TWU64661.1"/>
    </source>
</evidence>
<dbReference type="AlphaFoldDB" id="A0A5C6FQH7"/>
<proteinExistence type="predicted"/>
<evidence type="ECO:0000256" key="1">
    <source>
        <dbReference type="SAM" id="SignalP"/>
    </source>
</evidence>
<dbReference type="Proteomes" id="UP000316476">
    <property type="component" value="Unassembled WGS sequence"/>
</dbReference>
<accession>A0A5C6FQH7</accession>
<dbReference type="OrthoDB" id="248604at2"/>
<keyword evidence="1" id="KW-0732">Signal</keyword>
<sequence precursor="true">MNINRPLLLFAFTLWTLPSSLLIAQTVENARPAHANDARTSLPHQPVGDGVADDTMAIQAAVDRSTGSLRFAPGVYRLTRPIVIDLDRVGWTSLHGDGVVRFVMTGPGPAIQFTGTHDGTASPSTVRPGVWDRQRAPLIDGIEIVGKHPEADGIEASGTMQLTMTRLVIRNSRHAIRLTGRNRNVTIGQCHLYENAGIGVLMEDLNLHQINIANCHISYNQGGGVVSRRSEIRNLQIGTCDIEGNHAGDGSPATANIFLDSNDASVAEVAIVGCTIQHTHEATDSANIRITGIPEARSFTQDRRVGNITIANNVLSDVQFNIDLEDVRGITISGNTMWKGYEANLRAKNCREIALSGNLYDRNPQYHYGDGADAKLGMILEGCGNLTLNGEVFQGIVHQDAVVELADCEGVSISGCVLANFNRAAFRMKDVRFSSISNCLISGLGDESVAFAKVGENDVVLRNNRFRKLTQEDTHEITDDRQ</sequence>
<dbReference type="InterPro" id="IPR039448">
    <property type="entry name" value="Beta_helix"/>
</dbReference>
<evidence type="ECO:0000313" key="4">
    <source>
        <dbReference type="Proteomes" id="UP000316476"/>
    </source>
</evidence>
<comment type="caution">
    <text evidence="3">The sequence shown here is derived from an EMBL/GenBank/DDBJ whole genome shotgun (WGS) entry which is preliminary data.</text>
</comment>
<reference evidence="3 4" key="1">
    <citation type="submission" date="2019-02" db="EMBL/GenBank/DDBJ databases">
        <title>Deep-cultivation of Planctomycetes and their phenomic and genomic characterization uncovers novel biology.</title>
        <authorList>
            <person name="Wiegand S."/>
            <person name="Jogler M."/>
            <person name="Boedeker C."/>
            <person name="Pinto D."/>
            <person name="Vollmers J."/>
            <person name="Rivas-Marin E."/>
            <person name="Kohn T."/>
            <person name="Peeters S.H."/>
            <person name="Heuer A."/>
            <person name="Rast P."/>
            <person name="Oberbeckmann S."/>
            <person name="Bunk B."/>
            <person name="Jeske O."/>
            <person name="Meyerdierks A."/>
            <person name="Storesund J.E."/>
            <person name="Kallscheuer N."/>
            <person name="Luecker S."/>
            <person name="Lage O.M."/>
            <person name="Pohl T."/>
            <person name="Merkel B.J."/>
            <person name="Hornburger P."/>
            <person name="Mueller R.-W."/>
            <person name="Bruemmer F."/>
            <person name="Labrenz M."/>
            <person name="Spormann A.M."/>
            <person name="Op Den Camp H."/>
            <person name="Overmann J."/>
            <person name="Amann R."/>
            <person name="Jetten M.S.M."/>
            <person name="Mascher T."/>
            <person name="Medema M.H."/>
            <person name="Devos D.P."/>
            <person name="Kaster A.-K."/>
            <person name="Ovreas L."/>
            <person name="Rohde M."/>
            <person name="Galperin M.Y."/>
            <person name="Jogler C."/>
        </authorList>
    </citation>
    <scope>NUCLEOTIDE SEQUENCE [LARGE SCALE GENOMIC DNA]</scope>
    <source>
        <strain evidence="3 4">V7</strain>
    </source>
</reference>
<dbReference type="GO" id="GO:0016829">
    <property type="term" value="F:lyase activity"/>
    <property type="evidence" value="ECO:0007669"/>
    <property type="project" value="UniProtKB-KW"/>
</dbReference>
<evidence type="ECO:0000259" key="2">
    <source>
        <dbReference type="Pfam" id="PF13229"/>
    </source>
</evidence>
<gene>
    <name evidence="3" type="ORF">V7x_02050</name>
</gene>
<dbReference type="EMBL" id="SJPZ01000001">
    <property type="protein sequence ID" value="TWU64661.1"/>
    <property type="molecule type" value="Genomic_DNA"/>
</dbReference>
<dbReference type="InterPro" id="IPR006626">
    <property type="entry name" value="PbH1"/>
</dbReference>
<dbReference type="InterPro" id="IPR012334">
    <property type="entry name" value="Pectin_lyas_fold"/>
</dbReference>